<feature type="region of interest" description="Disordered" evidence="1">
    <location>
        <begin position="1"/>
        <end position="59"/>
    </location>
</feature>
<evidence type="ECO:0000256" key="1">
    <source>
        <dbReference type="SAM" id="MobiDB-lite"/>
    </source>
</evidence>
<feature type="compositionally biased region" description="Basic residues" evidence="1">
    <location>
        <begin position="40"/>
        <end position="59"/>
    </location>
</feature>
<evidence type="ECO:0000313" key="3">
    <source>
        <dbReference type="Proteomes" id="UP000014062"/>
    </source>
</evidence>
<proteinExistence type="predicted"/>
<reference evidence="3" key="1">
    <citation type="journal article" date="2013" name="Genome Biol. Evol.">
        <title>The genome sequence of Streptomyces lividans 66 reveals a novel tRNA-dependent peptide biosynthetic system within a metal-related genomic island.</title>
        <authorList>
            <person name="Cruz-Morales P."/>
            <person name="Vijgenboom E."/>
            <person name="Iruegas-Bocardo F."/>
            <person name="Girard G."/>
            <person name="Yanez-Guerra L.A."/>
            <person name="Ramos-Aboites H.E."/>
            <person name="Pernodet J.L."/>
            <person name="Anne J."/>
            <person name="van Wezel G.P."/>
            <person name="Barona-Gomez F."/>
        </authorList>
    </citation>
    <scope>NUCLEOTIDE SEQUENCE [LARGE SCALE GENOMIC DNA]</scope>
    <source>
        <strain evidence="3">1326</strain>
    </source>
</reference>
<sequence length="59" mass="6702">MRERREHGGGARRESEGKRGGSARPFSRTHTGHPPGARTGTRRRRRAARRVPHQGPRPR</sequence>
<dbReference type="Proteomes" id="UP000014062">
    <property type="component" value="Chromosome"/>
</dbReference>
<protein>
    <submittedName>
        <fullName evidence="2">Uncharacterized protein</fullName>
    </submittedName>
</protein>
<evidence type="ECO:0000313" key="2">
    <source>
        <dbReference type="EMBL" id="EOY46118.1"/>
    </source>
</evidence>
<name>A0A7U9DS85_STRLI</name>
<dbReference type="EMBL" id="CM001889">
    <property type="protein sequence ID" value="EOY46118.1"/>
    <property type="molecule type" value="Genomic_DNA"/>
</dbReference>
<organism evidence="2 3">
    <name type="scientific">Streptomyces lividans 1326</name>
    <dbReference type="NCBI Taxonomy" id="1200984"/>
    <lineage>
        <taxon>Bacteria</taxon>
        <taxon>Bacillati</taxon>
        <taxon>Actinomycetota</taxon>
        <taxon>Actinomycetes</taxon>
        <taxon>Kitasatosporales</taxon>
        <taxon>Streptomycetaceae</taxon>
        <taxon>Streptomyces</taxon>
    </lineage>
</organism>
<dbReference type="AlphaFoldDB" id="A0A7U9DS85"/>
<feature type="compositionally biased region" description="Basic and acidic residues" evidence="1">
    <location>
        <begin position="1"/>
        <end position="19"/>
    </location>
</feature>
<accession>A0A7U9DS85</accession>
<gene>
    <name evidence="2" type="ORF">SLI_1401</name>
</gene>